<dbReference type="CDD" id="cd02227">
    <property type="entry name" value="cupin_TM1112-like"/>
    <property type="match status" value="1"/>
</dbReference>
<dbReference type="InterPro" id="IPR014710">
    <property type="entry name" value="RmlC-like_jellyroll"/>
</dbReference>
<evidence type="ECO:0000313" key="2">
    <source>
        <dbReference type="EMBL" id="PZQ15997.1"/>
    </source>
</evidence>
<dbReference type="SUPFAM" id="SSF51182">
    <property type="entry name" value="RmlC-like cupins"/>
    <property type="match status" value="1"/>
</dbReference>
<comment type="caution">
    <text evidence="2">The sequence shown here is derived from an EMBL/GenBank/DDBJ whole genome shotgun (WGS) entry which is preliminary data.</text>
</comment>
<accession>A0A2W5M8A2</accession>
<sequence length="120" mass="13423">MSEVLHLNVFDLDNLPEPHVSEPAPGRLVSGRPVFRTWELDRDDAGRVTSGVWEATPGSWISIKDGAWEFATLLSGLVEIAEDGAQPRTLRAGDSFVLRPDFKGTWTVHETVRKLWVIRS</sequence>
<dbReference type="Proteomes" id="UP000249577">
    <property type="component" value="Unassembled WGS sequence"/>
</dbReference>
<protein>
    <submittedName>
        <fullName evidence="2">Cupin</fullName>
    </submittedName>
</protein>
<feature type="domain" description="(S)-ureidoglycine aminohydrolase cupin" evidence="1">
    <location>
        <begin position="45"/>
        <end position="114"/>
    </location>
</feature>
<proteinExistence type="predicted"/>
<dbReference type="PANTHER" id="PTHR40943">
    <property type="entry name" value="CYTOPLASMIC PROTEIN-RELATED"/>
    <property type="match status" value="1"/>
</dbReference>
<name>A0A2W5M8A2_ANCNO</name>
<dbReference type="PANTHER" id="PTHR40943:SF1">
    <property type="entry name" value="CYTOPLASMIC PROTEIN"/>
    <property type="match status" value="1"/>
</dbReference>
<dbReference type="EMBL" id="QFPN01000004">
    <property type="protein sequence ID" value="PZQ15997.1"/>
    <property type="molecule type" value="Genomic_DNA"/>
</dbReference>
<dbReference type="Gene3D" id="2.60.120.10">
    <property type="entry name" value="Jelly Rolls"/>
    <property type="match status" value="1"/>
</dbReference>
<dbReference type="InterPro" id="IPR008579">
    <property type="entry name" value="UGlyAH_Cupin_dom"/>
</dbReference>
<reference evidence="2 3" key="1">
    <citation type="submission" date="2017-08" db="EMBL/GenBank/DDBJ databases">
        <title>Infants hospitalized years apart are colonized by the same room-sourced microbial strains.</title>
        <authorList>
            <person name="Brooks B."/>
            <person name="Olm M.R."/>
            <person name="Firek B.A."/>
            <person name="Baker R."/>
            <person name="Thomas B.C."/>
            <person name="Morowitz M.J."/>
            <person name="Banfield J.F."/>
        </authorList>
    </citation>
    <scope>NUCLEOTIDE SEQUENCE [LARGE SCALE GENOMIC DNA]</scope>
    <source>
        <strain evidence="2">S2_005_003_R2_43</strain>
    </source>
</reference>
<dbReference type="AlphaFoldDB" id="A0A2W5M8A2"/>
<evidence type="ECO:0000259" key="1">
    <source>
        <dbReference type="Pfam" id="PF05899"/>
    </source>
</evidence>
<dbReference type="InterPro" id="IPR011051">
    <property type="entry name" value="RmlC_Cupin_sf"/>
</dbReference>
<evidence type="ECO:0000313" key="3">
    <source>
        <dbReference type="Proteomes" id="UP000249577"/>
    </source>
</evidence>
<dbReference type="Pfam" id="PF05899">
    <property type="entry name" value="Cupin_3"/>
    <property type="match status" value="1"/>
</dbReference>
<organism evidence="2 3">
    <name type="scientific">Ancylobacter novellus</name>
    <name type="common">Thiobacillus novellus</name>
    <dbReference type="NCBI Taxonomy" id="921"/>
    <lineage>
        <taxon>Bacteria</taxon>
        <taxon>Pseudomonadati</taxon>
        <taxon>Pseudomonadota</taxon>
        <taxon>Alphaproteobacteria</taxon>
        <taxon>Hyphomicrobiales</taxon>
        <taxon>Xanthobacteraceae</taxon>
        <taxon>Ancylobacter</taxon>
    </lineage>
</organism>
<gene>
    <name evidence="2" type="ORF">DI565_09315</name>
</gene>